<dbReference type="PROSITE" id="PS50011">
    <property type="entry name" value="PROTEIN_KINASE_DOM"/>
    <property type="match status" value="1"/>
</dbReference>
<feature type="domain" description="Protein kinase" evidence="2">
    <location>
        <begin position="278"/>
        <end position="632"/>
    </location>
</feature>
<dbReference type="PANTHER" id="PTHR10566">
    <property type="entry name" value="CHAPERONE-ACTIVITY OF BC1 COMPLEX CABC1 -RELATED"/>
    <property type="match status" value="1"/>
</dbReference>
<comment type="similarity">
    <text evidence="1">Belongs to the protein kinase superfamily. ADCK protein kinase family.</text>
</comment>
<keyword evidence="4" id="KW-1185">Reference proteome</keyword>
<evidence type="ECO:0000313" key="4">
    <source>
        <dbReference type="Proteomes" id="UP001172457"/>
    </source>
</evidence>
<dbReference type="GO" id="GO:0004672">
    <property type="term" value="F:protein kinase activity"/>
    <property type="evidence" value="ECO:0007669"/>
    <property type="project" value="InterPro"/>
</dbReference>
<evidence type="ECO:0000256" key="1">
    <source>
        <dbReference type="ARBA" id="ARBA00009670"/>
    </source>
</evidence>
<dbReference type="InterPro" id="IPR000719">
    <property type="entry name" value="Prot_kinase_dom"/>
</dbReference>
<name>A0AA38WB44_9ASTR</name>
<dbReference type="GO" id="GO:0005524">
    <property type="term" value="F:ATP binding"/>
    <property type="evidence" value="ECO:0007669"/>
    <property type="project" value="InterPro"/>
</dbReference>
<organism evidence="3 4">
    <name type="scientific">Centaurea solstitialis</name>
    <name type="common">yellow star-thistle</name>
    <dbReference type="NCBI Taxonomy" id="347529"/>
    <lineage>
        <taxon>Eukaryota</taxon>
        <taxon>Viridiplantae</taxon>
        <taxon>Streptophyta</taxon>
        <taxon>Embryophyta</taxon>
        <taxon>Tracheophyta</taxon>
        <taxon>Spermatophyta</taxon>
        <taxon>Magnoliopsida</taxon>
        <taxon>eudicotyledons</taxon>
        <taxon>Gunneridae</taxon>
        <taxon>Pentapetalae</taxon>
        <taxon>asterids</taxon>
        <taxon>campanulids</taxon>
        <taxon>Asterales</taxon>
        <taxon>Asteraceae</taxon>
        <taxon>Carduoideae</taxon>
        <taxon>Cardueae</taxon>
        <taxon>Centaureinae</taxon>
        <taxon>Centaurea</taxon>
    </lineage>
</organism>
<dbReference type="AlphaFoldDB" id="A0AA38WB44"/>
<dbReference type="CDD" id="cd05121">
    <property type="entry name" value="ABC1_ADCK3-like"/>
    <property type="match status" value="1"/>
</dbReference>
<gene>
    <name evidence="3" type="ORF">OSB04_025187</name>
</gene>
<dbReference type="InterPro" id="IPR011009">
    <property type="entry name" value="Kinase-like_dom_sf"/>
</dbReference>
<comment type="caution">
    <text evidence="3">The sequence shown here is derived from an EMBL/GenBank/DDBJ whole genome shotgun (WGS) entry which is preliminary data.</text>
</comment>
<dbReference type="InterPro" id="IPR004147">
    <property type="entry name" value="ABC1_dom"/>
</dbReference>
<protein>
    <recommendedName>
        <fullName evidence="2">Protein kinase domain-containing protein</fullName>
    </recommendedName>
</protein>
<dbReference type="EMBL" id="JARYMX010000006">
    <property type="protein sequence ID" value="KAJ9545480.1"/>
    <property type="molecule type" value="Genomic_DNA"/>
</dbReference>
<dbReference type="InterPro" id="IPR050154">
    <property type="entry name" value="UbiB_kinase"/>
</dbReference>
<proteinExistence type="inferred from homology"/>
<evidence type="ECO:0000313" key="3">
    <source>
        <dbReference type="EMBL" id="KAJ9545480.1"/>
    </source>
</evidence>
<reference evidence="3" key="1">
    <citation type="submission" date="2023-03" db="EMBL/GenBank/DDBJ databases">
        <title>Chromosome-scale reference genome and RAD-based genetic map of yellow starthistle (Centaurea solstitialis) reveal putative structural variation and QTLs associated with invader traits.</title>
        <authorList>
            <person name="Reatini B."/>
            <person name="Cang F.A."/>
            <person name="Jiang Q."/>
            <person name="Mckibben M.T.W."/>
            <person name="Barker M.S."/>
            <person name="Rieseberg L.H."/>
            <person name="Dlugosch K.M."/>
        </authorList>
    </citation>
    <scope>NUCLEOTIDE SEQUENCE</scope>
    <source>
        <strain evidence="3">CAN-66</strain>
        <tissue evidence="3">Leaf</tissue>
    </source>
</reference>
<evidence type="ECO:0000259" key="2">
    <source>
        <dbReference type="PROSITE" id="PS50011"/>
    </source>
</evidence>
<sequence>MLSTAAASAAVASIPASVHGRATQSTSRRAIKRHNCRAVAGNLGHFVEVVKQDVDLLKKNIGAGISWTSGVLGFPEISKKVDEFVWLRNLEDPRYSAEEAQSPSWPEPYYPELSGPDLLLADLKALEAYITYYYHLSKMWSKPLPEVYNAQEADDYFKCRPHIVALRLIEVFGSFASAAIRIRMAGILRSKNSSASAEADEYNSQYAFGMVLKETMLNLGPTFIKVGQSLSTRPDVIGFQISKALSELHDQIPPFPRSLAMKIIEEDLGSPVETFFNNISEEAIAAASFGQVYRASTVDGVDVAVKVQRPNLRHVVFRDIYIMRVGLDILQQVTKRKSDLRLYADELGKGLVGELDYTLEAANAAEFKEAHSPFSFIRVPKVFDHLTRKRVLTMEWMAGESPKELLSICSSNFEQESQYSEKQRIDAKRHLLDLVNKGVEACLVQLIETGLLHADPHPGNMIYLPSGQIGFLDFGLICRMEKKHKFAMLASIIHIVNADWASLVGSLAEMDVVRPGTNLSRVTMEMEYAMDEIEFKDGIPDVRFSRVLGKVWAIALKYHFRMPPYYTLLLRSLASFEGLAMAGDPNFKTFEDSYPYVVRKLLTDNSLETRKILHSVVLNKKKELQWEKVAFFLRIGATSKGLNLATTSGTSVENSSNGPSRVSDTINLVLKLLLSKDGVVARRLVMTADGASLIRGIVSKEADPFRHQVCRIIADVVYQSICAALGNTFLAARNRATYRSSSTLAIDYQSIVRDRRLKVIFLKVLESGRKDPVLMLRLCWVSFVTLIAASALACHRVLITLSEDYLDRLSLASKKLAVST</sequence>
<dbReference type="Proteomes" id="UP001172457">
    <property type="component" value="Chromosome 6"/>
</dbReference>
<dbReference type="SUPFAM" id="SSF56112">
    <property type="entry name" value="Protein kinase-like (PK-like)"/>
    <property type="match status" value="1"/>
</dbReference>
<accession>A0AA38WB44</accession>
<dbReference type="Pfam" id="PF03109">
    <property type="entry name" value="ABC1"/>
    <property type="match status" value="1"/>
</dbReference>
<dbReference type="PANTHER" id="PTHR10566:SF123">
    <property type="entry name" value="PROTEIN KINASE SUPERFAMILY PROTEIN"/>
    <property type="match status" value="1"/>
</dbReference>